<keyword evidence="3" id="KW-1185">Reference proteome</keyword>
<dbReference type="Proteomes" id="UP000318741">
    <property type="component" value="Chromosome"/>
</dbReference>
<sequence>MTPPDPVPPLDLGPVRGHRPRRRRLPAWPALLGGFLGAMSPLAAALLVASLTNNLRGSESLAELLVLLCVGGAVASLLGLPAAATAATLAPRLPIYPAAGSARMWADFGVAFLAGALAALTLFGLMVLADS</sequence>
<dbReference type="AlphaFoldDB" id="A0A517P9G6"/>
<evidence type="ECO:0000313" key="3">
    <source>
        <dbReference type="Proteomes" id="UP000318741"/>
    </source>
</evidence>
<evidence type="ECO:0000313" key="2">
    <source>
        <dbReference type="EMBL" id="QDT16019.1"/>
    </source>
</evidence>
<name>A0A517P9G6_9PLAN</name>
<keyword evidence="1" id="KW-0812">Transmembrane</keyword>
<dbReference type="EMBL" id="CP036265">
    <property type="protein sequence ID" value="QDT16019.1"/>
    <property type="molecule type" value="Genomic_DNA"/>
</dbReference>
<accession>A0A517P9G6</accession>
<feature type="transmembrane region" description="Helical" evidence="1">
    <location>
        <begin position="104"/>
        <end position="129"/>
    </location>
</feature>
<proteinExistence type="predicted"/>
<gene>
    <name evidence="2" type="ORF">CA12_21170</name>
</gene>
<dbReference type="RefSeq" id="WP_145358899.1">
    <property type="nucleotide sequence ID" value="NZ_CP036265.1"/>
</dbReference>
<reference evidence="2 3" key="1">
    <citation type="submission" date="2019-02" db="EMBL/GenBank/DDBJ databases">
        <title>Deep-cultivation of Planctomycetes and their phenomic and genomic characterization uncovers novel biology.</title>
        <authorList>
            <person name="Wiegand S."/>
            <person name="Jogler M."/>
            <person name="Boedeker C."/>
            <person name="Pinto D."/>
            <person name="Vollmers J."/>
            <person name="Rivas-Marin E."/>
            <person name="Kohn T."/>
            <person name="Peeters S.H."/>
            <person name="Heuer A."/>
            <person name="Rast P."/>
            <person name="Oberbeckmann S."/>
            <person name="Bunk B."/>
            <person name="Jeske O."/>
            <person name="Meyerdierks A."/>
            <person name="Storesund J.E."/>
            <person name="Kallscheuer N."/>
            <person name="Luecker S."/>
            <person name="Lage O.M."/>
            <person name="Pohl T."/>
            <person name="Merkel B.J."/>
            <person name="Hornburger P."/>
            <person name="Mueller R.-W."/>
            <person name="Bruemmer F."/>
            <person name="Labrenz M."/>
            <person name="Spormann A.M."/>
            <person name="Op den Camp H."/>
            <person name="Overmann J."/>
            <person name="Amann R."/>
            <person name="Jetten M.S.M."/>
            <person name="Mascher T."/>
            <person name="Medema M.H."/>
            <person name="Devos D.P."/>
            <person name="Kaster A.-K."/>
            <person name="Ovreas L."/>
            <person name="Rohde M."/>
            <person name="Galperin M.Y."/>
            <person name="Jogler C."/>
        </authorList>
    </citation>
    <scope>NUCLEOTIDE SEQUENCE [LARGE SCALE GENOMIC DNA]</scope>
    <source>
        <strain evidence="2 3">CA12</strain>
    </source>
</reference>
<feature type="transmembrane region" description="Helical" evidence="1">
    <location>
        <begin position="61"/>
        <end position="84"/>
    </location>
</feature>
<keyword evidence="1" id="KW-0472">Membrane</keyword>
<keyword evidence="1" id="KW-1133">Transmembrane helix</keyword>
<protein>
    <submittedName>
        <fullName evidence="2">Uncharacterized protein</fullName>
    </submittedName>
</protein>
<evidence type="ECO:0000256" key="1">
    <source>
        <dbReference type="SAM" id="Phobius"/>
    </source>
</evidence>
<dbReference type="KEGG" id="acaf:CA12_21170"/>
<organism evidence="2 3">
    <name type="scientific">Alienimonas californiensis</name>
    <dbReference type="NCBI Taxonomy" id="2527989"/>
    <lineage>
        <taxon>Bacteria</taxon>
        <taxon>Pseudomonadati</taxon>
        <taxon>Planctomycetota</taxon>
        <taxon>Planctomycetia</taxon>
        <taxon>Planctomycetales</taxon>
        <taxon>Planctomycetaceae</taxon>
        <taxon>Alienimonas</taxon>
    </lineage>
</organism>
<feature type="transmembrane region" description="Helical" evidence="1">
    <location>
        <begin position="27"/>
        <end position="49"/>
    </location>
</feature>